<dbReference type="Gene3D" id="1.20.1250.20">
    <property type="entry name" value="MFS general substrate transporter like domains"/>
    <property type="match status" value="1"/>
</dbReference>
<feature type="transmembrane region" description="Helical" evidence="7">
    <location>
        <begin position="218"/>
        <end position="234"/>
    </location>
</feature>
<dbReference type="GO" id="GO:0022857">
    <property type="term" value="F:transmembrane transporter activity"/>
    <property type="evidence" value="ECO:0007669"/>
    <property type="project" value="InterPro"/>
</dbReference>
<accession>A0A938Y0B6</accession>
<evidence type="ECO:0000256" key="3">
    <source>
        <dbReference type="ARBA" id="ARBA00022475"/>
    </source>
</evidence>
<sequence length="409" mass="44629">MGKVKELFGAYHPIVQSLLLGTVLVRAASSMSMPFLFIYLSNHTKMDMATIGLVIGAGSLAGTVGGFIGGTLSDMFGRRRVMLAALYVWTFVFIGFAFGHSTWFFLLLNILSGLCRSFYEPVSQALMADLTAPEKRFRVFATRYTAINVGVACGPLLGTLLAFQGGALPFIVTGIVYLIYVILLQILLAAFGIKQIEGQKRESVTFKNSVAVLTRDKAFRFYILGGILGAIGYSQMSSTLSKYVEMSVPNGYELFAILMTVNAIVVVAMQVPLTRLAEKRSPIQSIFVGNLFYALGDIGYAFAHSWLVFMISMVVFTFGEILTHTSSDVFIDRLAPEGMRGAYFGAKSFTNLGQFVGPTLGGVMLSRFGGMELFLLVAAVSVVSTLFYWLGQKVYLRKTGKALRYVGST</sequence>
<feature type="transmembrane region" description="Helical" evidence="7">
    <location>
        <begin position="373"/>
        <end position="391"/>
    </location>
</feature>
<dbReference type="EMBL" id="JAFBEB010000008">
    <property type="protein sequence ID" value="MBM7590975.1"/>
    <property type="molecule type" value="Genomic_DNA"/>
</dbReference>
<dbReference type="AlphaFoldDB" id="A0A938Y0B6"/>
<feature type="transmembrane region" description="Helical" evidence="7">
    <location>
        <begin position="14"/>
        <end position="39"/>
    </location>
</feature>
<dbReference type="PROSITE" id="PS00216">
    <property type="entry name" value="SUGAR_TRANSPORT_1"/>
    <property type="match status" value="1"/>
</dbReference>
<dbReference type="RefSeq" id="WP_204518710.1">
    <property type="nucleotide sequence ID" value="NZ_BAABIN010000005.1"/>
</dbReference>
<evidence type="ECO:0000313" key="10">
    <source>
        <dbReference type="Proteomes" id="UP000717624"/>
    </source>
</evidence>
<protein>
    <submittedName>
        <fullName evidence="9">MFS family permease</fullName>
    </submittedName>
</protein>
<reference evidence="9" key="1">
    <citation type="submission" date="2021-01" db="EMBL/GenBank/DDBJ databases">
        <title>Genomic Encyclopedia of Type Strains, Phase IV (KMG-IV): sequencing the most valuable type-strain genomes for metagenomic binning, comparative biology and taxonomic classification.</title>
        <authorList>
            <person name="Goeker M."/>
        </authorList>
    </citation>
    <scope>NUCLEOTIDE SEQUENCE</scope>
    <source>
        <strain evidence="9">DSM 25523</strain>
    </source>
</reference>
<dbReference type="PROSITE" id="PS50850">
    <property type="entry name" value="MFS"/>
    <property type="match status" value="1"/>
</dbReference>
<feature type="transmembrane region" description="Helical" evidence="7">
    <location>
        <begin position="51"/>
        <end position="72"/>
    </location>
</feature>
<evidence type="ECO:0000256" key="5">
    <source>
        <dbReference type="ARBA" id="ARBA00022989"/>
    </source>
</evidence>
<comment type="caution">
    <text evidence="9">The sequence shown here is derived from an EMBL/GenBank/DDBJ whole genome shotgun (WGS) entry which is preliminary data.</text>
</comment>
<feature type="transmembrane region" description="Helical" evidence="7">
    <location>
        <begin position="84"/>
        <end position="108"/>
    </location>
</feature>
<evidence type="ECO:0000256" key="2">
    <source>
        <dbReference type="ARBA" id="ARBA00022448"/>
    </source>
</evidence>
<keyword evidence="5 7" id="KW-1133">Transmembrane helix</keyword>
<evidence type="ECO:0000313" key="9">
    <source>
        <dbReference type="EMBL" id="MBM7590975.1"/>
    </source>
</evidence>
<feature type="domain" description="Major facilitator superfamily (MFS) profile" evidence="8">
    <location>
        <begin position="14"/>
        <end position="396"/>
    </location>
</feature>
<dbReference type="InterPro" id="IPR036259">
    <property type="entry name" value="MFS_trans_sf"/>
</dbReference>
<dbReference type="PANTHER" id="PTHR43414">
    <property type="entry name" value="MULTIDRUG RESISTANCE PROTEIN MDTG"/>
    <property type="match status" value="1"/>
</dbReference>
<dbReference type="InterPro" id="IPR005829">
    <property type="entry name" value="Sugar_transporter_CS"/>
</dbReference>
<evidence type="ECO:0000259" key="8">
    <source>
        <dbReference type="PROSITE" id="PS50850"/>
    </source>
</evidence>
<evidence type="ECO:0000256" key="7">
    <source>
        <dbReference type="SAM" id="Phobius"/>
    </source>
</evidence>
<proteinExistence type="predicted"/>
<keyword evidence="4 7" id="KW-0812">Transmembrane</keyword>
<dbReference type="CDD" id="cd17329">
    <property type="entry name" value="MFS_MdtH_MDR_like"/>
    <property type="match status" value="1"/>
</dbReference>
<evidence type="ECO:0000256" key="4">
    <source>
        <dbReference type="ARBA" id="ARBA00022692"/>
    </source>
</evidence>
<evidence type="ECO:0000256" key="1">
    <source>
        <dbReference type="ARBA" id="ARBA00004651"/>
    </source>
</evidence>
<dbReference type="SUPFAM" id="SSF103473">
    <property type="entry name" value="MFS general substrate transporter"/>
    <property type="match status" value="1"/>
</dbReference>
<keyword evidence="10" id="KW-1185">Reference proteome</keyword>
<dbReference type="GO" id="GO:0005886">
    <property type="term" value="C:plasma membrane"/>
    <property type="evidence" value="ECO:0007669"/>
    <property type="project" value="UniProtKB-SubCell"/>
</dbReference>
<feature type="transmembrane region" description="Helical" evidence="7">
    <location>
        <begin position="254"/>
        <end position="277"/>
    </location>
</feature>
<name>A0A938Y0B6_9BACL</name>
<keyword evidence="3" id="KW-1003">Cell membrane</keyword>
<dbReference type="InterPro" id="IPR020846">
    <property type="entry name" value="MFS_dom"/>
</dbReference>
<comment type="subcellular location">
    <subcellularLocation>
        <location evidence="1">Cell membrane</location>
        <topology evidence="1">Multi-pass membrane protein</topology>
    </subcellularLocation>
</comment>
<dbReference type="Proteomes" id="UP000717624">
    <property type="component" value="Unassembled WGS sequence"/>
</dbReference>
<organism evidence="9 10">
    <name type="scientific">Brevibacillus fulvus</name>
    <dbReference type="NCBI Taxonomy" id="1125967"/>
    <lineage>
        <taxon>Bacteria</taxon>
        <taxon>Bacillati</taxon>
        <taxon>Bacillota</taxon>
        <taxon>Bacilli</taxon>
        <taxon>Bacillales</taxon>
        <taxon>Paenibacillaceae</taxon>
        <taxon>Brevibacillus</taxon>
    </lineage>
</organism>
<feature type="transmembrane region" description="Helical" evidence="7">
    <location>
        <begin position="170"/>
        <end position="193"/>
    </location>
</feature>
<evidence type="ECO:0000256" key="6">
    <source>
        <dbReference type="ARBA" id="ARBA00023136"/>
    </source>
</evidence>
<dbReference type="PANTHER" id="PTHR43414:SF1">
    <property type="entry name" value="PEPTIDE PERMEASE"/>
    <property type="match status" value="1"/>
</dbReference>
<dbReference type="Pfam" id="PF07690">
    <property type="entry name" value="MFS_1"/>
    <property type="match status" value="1"/>
</dbReference>
<dbReference type="InterPro" id="IPR011701">
    <property type="entry name" value="MFS"/>
</dbReference>
<keyword evidence="6 7" id="KW-0472">Membrane</keyword>
<gene>
    <name evidence="9" type="ORF">JOD01_002587</name>
</gene>
<keyword evidence="2" id="KW-0813">Transport</keyword>
<feature type="transmembrane region" description="Helical" evidence="7">
    <location>
        <begin position="144"/>
        <end position="164"/>
    </location>
</feature>